<dbReference type="CDD" id="cd06222">
    <property type="entry name" value="RNase_H_like"/>
    <property type="match status" value="1"/>
</dbReference>
<dbReference type="Proteomes" id="UP001152484">
    <property type="component" value="Unassembled WGS sequence"/>
</dbReference>
<dbReference type="InterPro" id="IPR012337">
    <property type="entry name" value="RNaseH-like_sf"/>
</dbReference>
<gene>
    <name evidence="2" type="ORF">CEURO_LOCUS5036</name>
</gene>
<accession>A0A9P0YSU0</accession>
<dbReference type="SUPFAM" id="SSF53098">
    <property type="entry name" value="Ribonuclease H-like"/>
    <property type="match status" value="1"/>
</dbReference>
<protein>
    <recommendedName>
        <fullName evidence="1">RNase H type-1 domain-containing protein</fullName>
    </recommendedName>
</protein>
<dbReference type="PANTHER" id="PTHR47723">
    <property type="entry name" value="OS05G0353850 PROTEIN"/>
    <property type="match status" value="1"/>
</dbReference>
<proteinExistence type="predicted"/>
<dbReference type="InterPro" id="IPR053151">
    <property type="entry name" value="RNase_H-like"/>
</dbReference>
<dbReference type="PANTHER" id="PTHR47723:SF20">
    <property type="entry name" value="RNASE H TYPE-1 DOMAIN-CONTAINING PROTEIN"/>
    <property type="match status" value="1"/>
</dbReference>
<organism evidence="2 3">
    <name type="scientific">Cuscuta europaea</name>
    <name type="common">European dodder</name>
    <dbReference type="NCBI Taxonomy" id="41803"/>
    <lineage>
        <taxon>Eukaryota</taxon>
        <taxon>Viridiplantae</taxon>
        <taxon>Streptophyta</taxon>
        <taxon>Embryophyta</taxon>
        <taxon>Tracheophyta</taxon>
        <taxon>Spermatophyta</taxon>
        <taxon>Magnoliopsida</taxon>
        <taxon>eudicotyledons</taxon>
        <taxon>Gunneridae</taxon>
        <taxon>Pentapetalae</taxon>
        <taxon>asterids</taxon>
        <taxon>lamiids</taxon>
        <taxon>Solanales</taxon>
        <taxon>Convolvulaceae</taxon>
        <taxon>Cuscuteae</taxon>
        <taxon>Cuscuta</taxon>
        <taxon>Cuscuta subgen. Cuscuta</taxon>
    </lineage>
</organism>
<dbReference type="GO" id="GO:0004523">
    <property type="term" value="F:RNA-DNA hybrid ribonuclease activity"/>
    <property type="evidence" value="ECO:0007669"/>
    <property type="project" value="InterPro"/>
</dbReference>
<comment type="caution">
    <text evidence="2">The sequence shown here is derived from an EMBL/GenBank/DDBJ whole genome shotgun (WGS) entry which is preliminary data.</text>
</comment>
<reference evidence="2" key="1">
    <citation type="submission" date="2022-07" db="EMBL/GenBank/DDBJ databases">
        <authorList>
            <person name="Macas J."/>
            <person name="Novak P."/>
            <person name="Neumann P."/>
        </authorList>
    </citation>
    <scope>NUCLEOTIDE SEQUENCE</scope>
</reference>
<evidence type="ECO:0000313" key="2">
    <source>
        <dbReference type="EMBL" id="CAH9074156.1"/>
    </source>
</evidence>
<evidence type="ECO:0000259" key="1">
    <source>
        <dbReference type="Pfam" id="PF13456"/>
    </source>
</evidence>
<dbReference type="InterPro" id="IPR044730">
    <property type="entry name" value="RNase_H-like_dom_plant"/>
</dbReference>
<feature type="non-terminal residue" evidence="2">
    <location>
        <position position="254"/>
    </location>
</feature>
<feature type="domain" description="RNase H type-1" evidence="1">
    <location>
        <begin position="108"/>
        <end position="223"/>
    </location>
</feature>
<sequence>MFWWLKAGTKTLEDTFKHNIPGIICWHVWKVYSNHLWGKGNCPTTSGHLLAQIKTYVQQWIYSLNNLRLAKMGELLVEEELIPKGFRLSGRRFHLIKWCKPNRGLKLNTDASYHGSQATGGAIMRNNCGKMMFGICFPVAASSPLEAELKTLLLAISWAIRAGYENFQVESDSSSAISLLLDEDARRWRNEIQETRLSVQHKNVSFRHVMREGNWAAHFLAASGSAQLQIFYNTMDLPIRAKRAYLMDFFGLPS</sequence>
<dbReference type="InterPro" id="IPR002156">
    <property type="entry name" value="RNaseH_domain"/>
</dbReference>
<dbReference type="GO" id="GO:0003676">
    <property type="term" value="F:nucleic acid binding"/>
    <property type="evidence" value="ECO:0007669"/>
    <property type="project" value="InterPro"/>
</dbReference>
<dbReference type="InterPro" id="IPR036397">
    <property type="entry name" value="RNaseH_sf"/>
</dbReference>
<keyword evidence="3" id="KW-1185">Reference proteome</keyword>
<evidence type="ECO:0000313" key="3">
    <source>
        <dbReference type="Proteomes" id="UP001152484"/>
    </source>
</evidence>
<dbReference type="EMBL" id="CAMAPE010000009">
    <property type="protein sequence ID" value="CAH9074156.1"/>
    <property type="molecule type" value="Genomic_DNA"/>
</dbReference>
<name>A0A9P0YSU0_CUSEU</name>
<dbReference type="Pfam" id="PF13456">
    <property type="entry name" value="RVT_3"/>
    <property type="match status" value="1"/>
</dbReference>
<dbReference type="Gene3D" id="3.30.420.10">
    <property type="entry name" value="Ribonuclease H-like superfamily/Ribonuclease H"/>
    <property type="match status" value="1"/>
</dbReference>
<dbReference type="OrthoDB" id="1215078at2759"/>
<dbReference type="AlphaFoldDB" id="A0A9P0YSU0"/>